<accession>A0A804P1P7</accession>
<dbReference type="EnsemblPlants" id="Zm00001eb202380_T002">
    <property type="protein sequence ID" value="Zm00001eb202380_P002"/>
    <property type="gene ID" value="Zm00001eb202380"/>
</dbReference>
<protein>
    <submittedName>
        <fullName evidence="11">Uncharacterized protein</fullName>
    </submittedName>
</protein>
<comment type="subcellular location">
    <subcellularLocation>
        <location evidence="2">Membrane</location>
    </subcellularLocation>
    <subcellularLocation>
        <location evidence="1">Plastid</location>
        <location evidence="1">Chloroplast</location>
    </subcellularLocation>
</comment>
<reference evidence="11" key="2">
    <citation type="submission" date="2019-07" db="EMBL/GenBank/DDBJ databases">
        <authorList>
            <person name="Seetharam A."/>
            <person name="Woodhouse M."/>
            <person name="Cannon E."/>
        </authorList>
    </citation>
    <scope>NUCLEOTIDE SEQUENCE [LARGE SCALE GENOMIC DNA]</scope>
    <source>
        <strain evidence="11">cv. B73</strain>
    </source>
</reference>
<proteinExistence type="inferred from homology"/>
<evidence type="ECO:0000256" key="2">
    <source>
        <dbReference type="ARBA" id="ARBA00004370"/>
    </source>
</evidence>
<dbReference type="GO" id="GO:0019375">
    <property type="term" value="P:galactolipid biosynthetic process"/>
    <property type="evidence" value="ECO:0000318"/>
    <property type="project" value="GO_Central"/>
</dbReference>
<dbReference type="GO" id="GO:0009707">
    <property type="term" value="C:chloroplast outer membrane"/>
    <property type="evidence" value="ECO:0000318"/>
    <property type="project" value="GO_Central"/>
</dbReference>
<dbReference type="InterPro" id="IPR038579">
    <property type="entry name" value="Ribosomal_eS21_sf"/>
</dbReference>
<reference evidence="11" key="3">
    <citation type="submission" date="2021-05" db="UniProtKB">
        <authorList>
            <consortium name="EnsemblPlants"/>
        </authorList>
    </citation>
    <scope>IDENTIFICATION</scope>
    <source>
        <strain evidence="11">cv. B73</strain>
    </source>
</reference>
<comment type="similarity">
    <text evidence="3">Belongs to the glycosyltransferase group 1 family. Glycosyltransferase 4 subfamily.</text>
</comment>
<dbReference type="GO" id="GO:0005840">
    <property type="term" value="C:ribosome"/>
    <property type="evidence" value="ECO:0007669"/>
    <property type="project" value="UniProtKB-KW"/>
</dbReference>
<evidence type="ECO:0000256" key="6">
    <source>
        <dbReference type="ARBA" id="ARBA00022640"/>
    </source>
</evidence>
<evidence type="ECO:0000313" key="11">
    <source>
        <dbReference type="EnsemblPlants" id="Zm00001eb202380_P002"/>
    </source>
</evidence>
<comment type="similarity">
    <text evidence="4">Belongs to the eukaryotic ribosomal protein eS21 family.</text>
</comment>
<dbReference type="PANTHER" id="PTHR46132:SF5">
    <property type="entry name" value="DIGALACTOSYLDIACYLGLYCEROL SYNTHASE"/>
    <property type="match status" value="1"/>
</dbReference>
<name>A0A804P1P7_MAIZE</name>
<dbReference type="Gramene" id="Zm00001eb202380_T002">
    <property type="protein sequence ID" value="Zm00001eb202380_P002"/>
    <property type="gene ID" value="Zm00001eb202380"/>
</dbReference>
<evidence type="ECO:0000256" key="4">
    <source>
        <dbReference type="ARBA" id="ARBA00010228"/>
    </source>
</evidence>
<dbReference type="Gene3D" id="3.30.1230.20">
    <property type="match status" value="1"/>
</dbReference>
<keyword evidence="10" id="KW-0687">Ribonucleoprotein</keyword>
<dbReference type="GO" id="GO:0046481">
    <property type="term" value="F:digalactosyldiacylglycerol synthase activity"/>
    <property type="evidence" value="ECO:0007669"/>
    <property type="project" value="InterPro"/>
</dbReference>
<keyword evidence="12" id="KW-1185">Reference proteome</keyword>
<evidence type="ECO:0000256" key="1">
    <source>
        <dbReference type="ARBA" id="ARBA00004229"/>
    </source>
</evidence>
<dbReference type="Proteomes" id="UP000007305">
    <property type="component" value="Chromosome 4"/>
</dbReference>
<keyword evidence="6" id="KW-0934">Plastid</keyword>
<dbReference type="GO" id="GO:1990904">
    <property type="term" value="C:ribonucleoprotein complex"/>
    <property type="evidence" value="ECO:0007669"/>
    <property type="project" value="UniProtKB-KW"/>
</dbReference>
<keyword evidence="7" id="KW-0808">Transferase</keyword>
<dbReference type="CDD" id="cd01635">
    <property type="entry name" value="Glycosyltransferase_GTB-type"/>
    <property type="match status" value="1"/>
</dbReference>
<evidence type="ECO:0000313" key="12">
    <source>
        <dbReference type="Proteomes" id="UP000007305"/>
    </source>
</evidence>
<evidence type="ECO:0000256" key="9">
    <source>
        <dbReference type="ARBA" id="ARBA00023136"/>
    </source>
</evidence>
<dbReference type="AlphaFoldDB" id="A0A804P1P7"/>
<dbReference type="GO" id="GO:0006412">
    <property type="term" value="P:translation"/>
    <property type="evidence" value="ECO:0007669"/>
    <property type="project" value="InterPro"/>
</dbReference>
<evidence type="ECO:0000256" key="3">
    <source>
        <dbReference type="ARBA" id="ARBA00009481"/>
    </source>
</evidence>
<evidence type="ECO:0000256" key="10">
    <source>
        <dbReference type="ARBA" id="ARBA00023274"/>
    </source>
</evidence>
<organism evidence="11 12">
    <name type="scientific">Zea mays</name>
    <name type="common">Maize</name>
    <dbReference type="NCBI Taxonomy" id="4577"/>
    <lineage>
        <taxon>Eukaryota</taxon>
        <taxon>Viridiplantae</taxon>
        <taxon>Streptophyta</taxon>
        <taxon>Embryophyta</taxon>
        <taxon>Tracheophyta</taxon>
        <taxon>Spermatophyta</taxon>
        <taxon>Magnoliopsida</taxon>
        <taxon>Liliopsida</taxon>
        <taxon>Poales</taxon>
        <taxon>Poaceae</taxon>
        <taxon>PACMAD clade</taxon>
        <taxon>Panicoideae</taxon>
        <taxon>Andropogonodae</taxon>
        <taxon>Andropogoneae</taxon>
        <taxon>Tripsacinae</taxon>
        <taxon>Zea</taxon>
    </lineage>
</organism>
<evidence type="ECO:0000256" key="7">
    <source>
        <dbReference type="ARBA" id="ARBA00022679"/>
    </source>
</evidence>
<dbReference type="Pfam" id="PF01249">
    <property type="entry name" value="Ribosomal_S21e"/>
    <property type="match status" value="1"/>
</dbReference>
<reference evidence="12" key="1">
    <citation type="journal article" date="2009" name="Science">
        <title>The B73 maize genome: complexity, diversity, and dynamics.</title>
        <authorList>
            <person name="Schnable P.S."/>
            <person name="Ware D."/>
            <person name="Fulton R.S."/>
            <person name="Stein J.C."/>
            <person name="Wei F."/>
            <person name="Pasternak S."/>
            <person name="Liang C."/>
            <person name="Zhang J."/>
            <person name="Fulton L."/>
            <person name="Graves T.A."/>
            <person name="Minx P."/>
            <person name="Reily A.D."/>
            <person name="Courtney L."/>
            <person name="Kruchowski S.S."/>
            <person name="Tomlinson C."/>
            <person name="Strong C."/>
            <person name="Delehaunty K."/>
            <person name="Fronick C."/>
            <person name="Courtney B."/>
            <person name="Rock S.M."/>
            <person name="Belter E."/>
            <person name="Du F."/>
            <person name="Kim K."/>
            <person name="Abbott R.M."/>
            <person name="Cotton M."/>
            <person name="Levy A."/>
            <person name="Marchetto P."/>
            <person name="Ochoa K."/>
            <person name="Jackson S.M."/>
            <person name="Gillam B."/>
            <person name="Chen W."/>
            <person name="Yan L."/>
            <person name="Higginbotham J."/>
            <person name="Cardenas M."/>
            <person name="Waligorski J."/>
            <person name="Applebaum E."/>
            <person name="Phelps L."/>
            <person name="Falcone J."/>
            <person name="Kanchi K."/>
            <person name="Thane T."/>
            <person name="Scimone A."/>
            <person name="Thane N."/>
            <person name="Henke J."/>
            <person name="Wang T."/>
            <person name="Ruppert J."/>
            <person name="Shah N."/>
            <person name="Rotter K."/>
            <person name="Hodges J."/>
            <person name="Ingenthron E."/>
            <person name="Cordes M."/>
            <person name="Kohlberg S."/>
            <person name="Sgro J."/>
            <person name="Delgado B."/>
            <person name="Mead K."/>
            <person name="Chinwalla A."/>
            <person name="Leonard S."/>
            <person name="Crouse K."/>
            <person name="Collura K."/>
            <person name="Kudrna D."/>
            <person name="Currie J."/>
            <person name="He R."/>
            <person name="Angelova A."/>
            <person name="Rajasekar S."/>
            <person name="Mueller T."/>
            <person name="Lomeli R."/>
            <person name="Scara G."/>
            <person name="Ko A."/>
            <person name="Delaney K."/>
            <person name="Wissotski M."/>
            <person name="Lopez G."/>
            <person name="Campos D."/>
            <person name="Braidotti M."/>
            <person name="Ashley E."/>
            <person name="Golser W."/>
            <person name="Kim H."/>
            <person name="Lee S."/>
            <person name="Lin J."/>
            <person name="Dujmic Z."/>
            <person name="Kim W."/>
            <person name="Talag J."/>
            <person name="Zuccolo A."/>
            <person name="Fan C."/>
            <person name="Sebastian A."/>
            <person name="Kramer M."/>
            <person name="Spiegel L."/>
            <person name="Nascimento L."/>
            <person name="Zutavern T."/>
            <person name="Miller B."/>
            <person name="Ambroise C."/>
            <person name="Muller S."/>
            <person name="Spooner W."/>
            <person name="Narechania A."/>
            <person name="Ren L."/>
            <person name="Wei S."/>
            <person name="Kumari S."/>
            <person name="Faga B."/>
            <person name="Levy M.J."/>
            <person name="McMahan L."/>
            <person name="Van Buren P."/>
            <person name="Vaughn M.W."/>
            <person name="Ying K."/>
            <person name="Yeh C.-T."/>
            <person name="Emrich S.J."/>
            <person name="Jia Y."/>
            <person name="Kalyanaraman A."/>
            <person name="Hsia A.-P."/>
            <person name="Barbazuk W.B."/>
            <person name="Baucom R.S."/>
            <person name="Brutnell T.P."/>
            <person name="Carpita N.C."/>
            <person name="Chaparro C."/>
            <person name="Chia J.-M."/>
            <person name="Deragon J.-M."/>
            <person name="Estill J.C."/>
            <person name="Fu Y."/>
            <person name="Jeddeloh J.A."/>
            <person name="Han Y."/>
            <person name="Lee H."/>
            <person name="Li P."/>
            <person name="Lisch D.R."/>
            <person name="Liu S."/>
            <person name="Liu Z."/>
            <person name="Nagel D.H."/>
            <person name="McCann M.C."/>
            <person name="SanMiguel P."/>
            <person name="Myers A.M."/>
            <person name="Nettleton D."/>
            <person name="Nguyen J."/>
            <person name="Penning B.W."/>
            <person name="Ponnala L."/>
            <person name="Schneider K.L."/>
            <person name="Schwartz D.C."/>
            <person name="Sharma A."/>
            <person name="Soderlund C."/>
            <person name="Springer N.M."/>
            <person name="Sun Q."/>
            <person name="Wang H."/>
            <person name="Waterman M."/>
            <person name="Westerman R."/>
            <person name="Wolfgruber T.K."/>
            <person name="Yang L."/>
            <person name="Yu Y."/>
            <person name="Zhang L."/>
            <person name="Zhou S."/>
            <person name="Zhu Q."/>
            <person name="Bennetzen J.L."/>
            <person name="Dawe R.K."/>
            <person name="Jiang J."/>
            <person name="Jiang N."/>
            <person name="Presting G.G."/>
            <person name="Wessler S.R."/>
            <person name="Aluru S."/>
            <person name="Martienssen R.A."/>
            <person name="Clifton S.W."/>
            <person name="McCombie W.R."/>
            <person name="Wing R.A."/>
            <person name="Wilson R.K."/>
        </authorList>
    </citation>
    <scope>NUCLEOTIDE SEQUENCE [LARGE SCALE GENOMIC DNA]</scope>
    <source>
        <strain evidence="12">cv. B73</strain>
    </source>
</reference>
<dbReference type="InterPro" id="IPR044525">
    <property type="entry name" value="DGDG1/2"/>
</dbReference>
<keyword evidence="9" id="KW-0472">Membrane</keyword>
<evidence type="ECO:0000256" key="5">
    <source>
        <dbReference type="ARBA" id="ARBA00022528"/>
    </source>
</evidence>
<dbReference type="PANTHER" id="PTHR46132">
    <property type="entry name" value="DIGALACTOSYLDIACYLGLYCEROL SYNTHASE 2, CHLOROPLASTIC"/>
    <property type="match status" value="1"/>
</dbReference>
<dbReference type="GO" id="GO:0035250">
    <property type="term" value="F:UDP-galactosyltransferase activity"/>
    <property type="evidence" value="ECO:0000318"/>
    <property type="project" value="GO_Central"/>
</dbReference>
<keyword evidence="8" id="KW-0689">Ribosomal protein</keyword>
<evidence type="ECO:0000256" key="8">
    <source>
        <dbReference type="ARBA" id="ARBA00022980"/>
    </source>
</evidence>
<keyword evidence="5" id="KW-0150">Chloroplast</keyword>
<dbReference type="InterPro" id="IPR001931">
    <property type="entry name" value="Ribosomal_eS21"/>
</dbReference>
<sequence length="222" mass="24744">MSCEMIYGQVPPPLEEDPASKQACYLSLCEWWFHVDAVCPGLSQASVAQFIRDVAVSWCKVFKNLSISDVLCTTRAEALAMGKFVICAKHPSNDFFMSFLNCLTYKNSEEFIARVKEAMDREPQPLTPEQRYNLLWEAATERFMEYSDLEKVLNSEAAQPEQVAAAVVPNRHHAERGGSATNMIITAKDHASVQINIGHLDANGLYDVTSPRLLSLGLSVLK</sequence>
<dbReference type="GO" id="GO:0003735">
    <property type="term" value="F:structural constituent of ribosome"/>
    <property type="evidence" value="ECO:0007669"/>
    <property type="project" value="InterPro"/>
</dbReference>
<dbReference type="InParanoid" id="A0A804P1P7"/>